<sequence length="45" mass="5258">MESSEEIKYTGLRLSGSVQQLNLKHQYFTFDVAHFELLTTFECLC</sequence>
<proteinExistence type="predicted"/>
<reference evidence="1" key="1">
    <citation type="submission" date="2018-02" db="EMBL/GenBank/DDBJ databases">
        <title>Rhizophora mucronata_Transcriptome.</title>
        <authorList>
            <person name="Meera S.P."/>
            <person name="Sreeshan A."/>
            <person name="Augustine A."/>
        </authorList>
    </citation>
    <scope>NUCLEOTIDE SEQUENCE</scope>
    <source>
        <tissue evidence="1">Leaf</tissue>
    </source>
</reference>
<protein>
    <submittedName>
        <fullName evidence="1">Uncharacterized protein</fullName>
    </submittedName>
</protein>
<organism evidence="1">
    <name type="scientific">Rhizophora mucronata</name>
    <name type="common">Asiatic mangrove</name>
    <dbReference type="NCBI Taxonomy" id="61149"/>
    <lineage>
        <taxon>Eukaryota</taxon>
        <taxon>Viridiplantae</taxon>
        <taxon>Streptophyta</taxon>
        <taxon>Embryophyta</taxon>
        <taxon>Tracheophyta</taxon>
        <taxon>Spermatophyta</taxon>
        <taxon>Magnoliopsida</taxon>
        <taxon>eudicotyledons</taxon>
        <taxon>Gunneridae</taxon>
        <taxon>Pentapetalae</taxon>
        <taxon>rosids</taxon>
        <taxon>fabids</taxon>
        <taxon>Malpighiales</taxon>
        <taxon>Rhizophoraceae</taxon>
        <taxon>Rhizophora</taxon>
    </lineage>
</organism>
<evidence type="ECO:0000313" key="1">
    <source>
        <dbReference type="EMBL" id="MBX43572.1"/>
    </source>
</evidence>
<dbReference type="EMBL" id="GGEC01063088">
    <property type="protein sequence ID" value="MBX43572.1"/>
    <property type="molecule type" value="Transcribed_RNA"/>
</dbReference>
<name>A0A2P2NM53_RHIMU</name>
<dbReference type="AlphaFoldDB" id="A0A2P2NM53"/>
<accession>A0A2P2NM53</accession>